<dbReference type="Gene3D" id="3.40.50.720">
    <property type="entry name" value="NAD(P)-binding Rossmann-like Domain"/>
    <property type="match status" value="1"/>
</dbReference>
<dbReference type="Gene3D" id="3.90.180.10">
    <property type="entry name" value="Medium-chain alcohol dehydrogenases, catalytic domain"/>
    <property type="match status" value="1"/>
</dbReference>
<evidence type="ECO:0000256" key="1">
    <source>
        <dbReference type="ARBA" id="ARBA00001947"/>
    </source>
</evidence>
<dbReference type="PANTHER" id="PTHR43161:SF9">
    <property type="entry name" value="SORBITOL DEHYDROGENASE"/>
    <property type="match status" value="1"/>
</dbReference>
<dbReference type="GO" id="GO:0008270">
    <property type="term" value="F:zinc ion binding"/>
    <property type="evidence" value="ECO:0007669"/>
    <property type="project" value="InterPro"/>
</dbReference>
<evidence type="ECO:0000256" key="3">
    <source>
        <dbReference type="ARBA" id="ARBA00022723"/>
    </source>
</evidence>
<protein>
    <submittedName>
        <fullName evidence="8">Phosphoesterase</fullName>
    </submittedName>
</protein>
<evidence type="ECO:0000313" key="9">
    <source>
        <dbReference type="Proteomes" id="UP000197334"/>
    </source>
</evidence>
<evidence type="ECO:0000256" key="4">
    <source>
        <dbReference type="ARBA" id="ARBA00022833"/>
    </source>
</evidence>
<evidence type="ECO:0000256" key="5">
    <source>
        <dbReference type="ARBA" id="ARBA00023002"/>
    </source>
</evidence>
<dbReference type="SUPFAM" id="SSF51735">
    <property type="entry name" value="NAD(P)-binding Rossmann-fold domains"/>
    <property type="match status" value="1"/>
</dbReference>
<dbReference type="OrthoDB" id="9773078at2"/>
<dbReference type="RefSeq" id="WP_088698529.1">
    <property type="nucleotide sequence ID" value="NZ_JPUA01000003.1"/>
</dbReference>
<gene>
    <name evidence="8" type="ORF">JI62_01805</name>
</gene>
<evidence type="ECO:0000313" key="8">
    <source>
        <dbReference type="EMBL" id="OWV31371.1"/>
    </source>
</evidence>
<dbReference type="Proteomes" id="UP000197334">
    <property type="component" value="Unassembled WGS sequence"/>
</dbReference>
<dbReference type="InterPro" id="IPR020843">
    <property type="entry name" value="ER"/>
</dbReference>
<dbReference type="InterPro" id="IPR013149">
    <property type="entry name" value="ADH-like_C"/>
</dbReference>
<accession>A0A246S4I6</accession>
<evidence type="ECO:0000256" key="2">
    <source>
        <dbReference type="ARBA" id="ARBA00008072"/>
    </source>
</evidence>
<dbReference type="CDD" id="cd08232">
    <property type="entry name" value="idonate-5-DH"/>
    <property type="match status" value="1"/>
</dbReference>
<keyword evidence="5" id="KW-0560">Oxidoreductase</keyword>
<dbReference type="PROSITE" id="PS00059">
    <property type="entry name" value="ADH_ZINC"/>
    <property type="match status" value="1"/>
</dbReference>
<dbReference type="InterPro" id="IPR011032">
    <property type="entry name" value="GroES-like_sf"/>
</dbReference>
<comment type="similarity">
    <text evidence="2 6">Belongs to the zinc-containing alcohol dehydrogenase family.</text>
</comment>
<keyword evidence="4 6" id="KW-0862">Zinc</keyword>
<comment type="caution">
    <text evidence="8">The sequence shown here is derived from an EMBL/GenBank/DDBJ whole genome shotgun (WGS) entry which is preliminary data.</text>
</comment>
<feature type="domain" description="Enoyl reductase (ER)" evidence="7">
    <location>
        <begin position="7"/>
        <end position="342"/>
    </location>
</feature>
<dbReference type="PANTHER" id="PTHR43161">
    <property type="entry name" value="SORBITOL DEHYDROGENASE"/>
    <property type="match status" value="1"/>
</dbReference>
<dbReference type="GO" id="GO:0016616">
    <property type="term" value="F:oxidoreductase activity, acting on the CH-OH group of donors, NAD or NADP as acceptor"/>
    <property type="evidence" value="ECO:0007669"/>
    <property type="project" value="UniProtKB-ARBA"/>
</dbReference>
<dbReference type="SUPFAM" id="SSF50129">
    <property type="entry name" value="GroES-like"/>
    <property type="match status" value="1"/>
</dbReference>
<proteinExistence type="inferred from homology"/>
<dbReference type="InterPro" id="IPR036291">
    <property type="entry name" value="NAD(P)-bd_dom_sf"/>
</dbReference>
<reference evidence="8 9" key="1">
    <citation type="submission" date="2014-08" db="EMBL/GenBank/DDBJ databases">
        <title>Draft genome sequence of a novel L-asparaginase producing marine bacterium, Halomonas campaniensis.</title>
        <authorList>
            <person name="Sundarakrishnan B."/>
            <person name="Moushumi Priya A."/>
            <person name="Raman G."/>
            <person name="Sakthivel N."/>
            <person name="Park S."/>
            <person name="Jayachandran S."/>
        </authorList>
    </citation>
    <scope>NUCLEOTIDE SEQUENCE [LARGE SCALE GENOMIC DNA]</scope>
    <source>
        <strain evidence="8 9">SK03</strain>
    </source>
</reference>
<name>A0A246S4I6_9GAMM</name>
<evidence type="ECO:0000259" key="7">
    <source>
        <dbReference type="SMART" id="SM00829"/>
    </source>
</evidence>
<evidence type="ECO:0000256" key="6">
    <source>
        <dbReference type="RuleBase" id="RU361277"/>
    </source>
</evidence>
<dbReference type="AlphaFoldDB" id="A0A246S4I6"/>
<dbReference type="EMBL" id="JPUA01000003">
    <property type="protein sequence ID" value="OWV31371.1"/>
    <property type="molecule type" value="Genomic_DNA"/>
</dbReference>
<dbReference type="InterPro" id="IPR013154">
    <property type="entry name" value="ADH-like_N"/>
</dbReference>
<dbReference type="Pfam" id="PF00107">
    <property type="entry name" value="ADH_zinc_N"/>
    <property type="match status" value="1"/>
</dbReference>
<keyword evidence="3 6" id="KW-0479">Metal-binding</keyword>
<dbReference type="InterPro" id="IPR002328">
    <property type="entry name" value="ADH_Zn_CS"/>
</dbReference>
<keyword evidence="9" id="KW-1185">Reference proteome</keyword>
<sequence length="347" mass="36648">MQTVVIHAPGDLRVEAHPEAHPPGPGEVTVAISKGGICGSDLHYFHNGGFGAVRLQEPMVLGHEVAGIVAELGIGVSHLKVGDKVAVNPSMPCAACQYCLSGQRNQCEDMRFFGSAMRFPHQQGLFRQNITLPAQQLYPLQPETDLTYAACAEPLAVCLHAVRQAGSLVGGNVLVSGCGPIGCLTVLSAARAGAQYITATDLSDAPLAIAAQLGAHRSVNLNSQPDALASLAHGKGSQDVIFECSGSPKALASALEIIKPGGTIILVGLGGEIPFPLNLAVAKEVKMMGSFRFDEEFSQAADLIDRKVVDLKPFVSSVIPFREARSAFELASMREKSMKVQLDFDVR</sequence>
<organism evidence="8 9">
    <name type="scientific">Halomonas campaniensis</name>
    <dbReference type="NCBI Taxonomy" id="213554"/>
    <lineage>
        <taxon>Bacteria</taxon>
        <taxon>Pseudomonadati</taxon>
        <taxon>Pseudomonadota</taxon>
        <taxon>Gammaproteobacteria</taxon>
        <taxon>Oceanospirillales</taxon>
        <taxon>Halomonadaceae</taxon>
        <taxon>Halomonas</taxon>
    </lineage>
</organism>
<dbReference type="SMART" id="SM00829">
    <property type="entry name" value="PKS_ER"/>
    <property type="match status" value="1"/>
</dbReference>
<comment type="cofactor">
    <cofactor evidence="1 6">
        <name>Zn(2+)</name>
        <dbReference type="ChEBI" id="CHEBI:29105"/>
    </cofactor>
</comment>
<dbReference type="Pfam" id="PF08240">
    <property type="entry name" value="ADH_N"/>
    <property type="match status" value="1"/>
</dbReference>